<dbReference type="RefSeq" id="WP_338203648.1">
    <property type="nucleotide sequence ID" value="NZ_JAEKNR010000178.1"/>
</dbReference>
<accession>A0A934KA38</accession>
<dbReference type="InterPro" id="IPR053957">
    <property type="entry name" value="DUF2089_Zn_ribbon"/>
</dbReference>
<feature type="domain" description="DUF2089" evidence="2">
    <location>
        <begin position="13"/>
        <end position="44"/>
    </location>
</feature>
<evidence type="ECO:0000313" key="3">
    <source>
        <dbReference type="EMBL" id="MBJ7599987.1"/>
    </source>
</evidence>
<dbReference type="EMBL" id="JAEKNR010000178">
    <property type="protein sequence ID" value="MBJ7599987.1"/>
    <property type="molecule type" value="Genomic_DNA"/>
</dbReference>
<keyword evidence="4" id="KW-1185">Reference proteome</keyword>
<dbReference type="Pfam" id="PF22747">
    <property type="entry name" value="Zn_ribbon_DUF2089"/>
    <property type="match status" value="1"/>
</dbReference>
<proteinExistence type="predicted"/>
<evidence type="ECO:0000259" key="2">
    <source>
        <dbReference type="Pfam" id="PF22747"/>
    </source>
</evidence>
<sequence>MSPHYPRNAPRDCPVCGERLALTRLSCRSCGTEIAGDFEACEFCALGAEDRQLLRHFLASRGNMKELERHLGVSYPTTRARFDQLLARLGLATERPAAGGRVDVLERLARGEIDVDEAMEGLEGR</sequence>
<comment type="caution">
    <text evidence="3">The sequence shown here is derived from an EMBL/GenBank/DDBJ whole genome shotgun (WGS) entry which is preliminary data.</text>
</comment>
<reference evidence="3" key="1">
    <citation type="submission" date="2020-10" db="EMBL/GenBank/DDBJ databases">
        <title>Ca. Dormibacterota MAGs.</title>
        <authorList>
            <person name="Montgomery K."/>
        </authorList>
    </citation>
    <scope>NUCLEOTIDE SEQUENCE [LARGE SCALE GENOMIC DNA]</scope>
    <source>
        <strain evidence="3">SC8812_S17_10</strain>
    </source>
</reference>
<organism evidence="3 4">
    <name type="scientific">Candidatus Nephthysia bennettiae</name>
    <dbReference type="NCBI Taxonomy" id="3127016"/>
    <lineage>
        <taxon>Bacteria</taxon>
        <taxon>Bacillati</taxon>
        <taxon>Candidatus Dormiibacterota</taxon>
        <taxon>Candidatus Dormibacteria</taxon>
        <taxon>Candidatus Dormibacterales</taxon>
        <taxon>Candidatus Dormibacteraceae</taxon>
        <taxon>Candidatus Nephthysia</taxon>
    </lineage>
</organism>
<dbReference type="AlphaFoldDB" id="A0A934KA38"/>
<evidence type="ECO:0000313" key="4">
    <source>
        <dbReference type="Proteomes" id="UP000612893"/>
    </source>
</evidence>
<name>A0A934KA38_9BACT</name>
<dbReference type="InterPro" id="IPR018658">
    <property type="entry name" value="DUF2089"/>
</dbReference>
<evidence type="ECO:0000259" key="1">
    <source>
        <dbReference type="Pfam" id="PF09862"/>
    </source>
</evidence>
<protein>
    <submittedName>
        <fullName evidence="3">DUF2089 domain-containing protein</fullName>
    </submittedName>
</protein>
<gene>
    <name evidence="3" type="ORF">JF922_18155</name>
</gene>
<feature type="domain" description="DUF2089" evidence="1">
    <location>
        <begin position="46"/>
        <end position="91"/>
    </location>
</feature>
<dbReference type="Pfam" id="PF09862">
    <property type="entry name" value="DUF2089"/>
    <property type="match status" value="1"/>
</dbReference>
<dbReference type="Proteomes" id="UP000612893">
    <property type="component" value="Unassembled WGS sequence"/>
</dbReference>